<accession>A0AAE3W763</accession>
<proteinExistence type="predicted"/>
<gene>
    <name evidence="1" type="ORF">J2S42_007777</name>
</gene>
<dbReference type="Proteomes" id="UP001240236">
    <property type="component" value="Unassembled WGS sequence"/>
</dbReference>
<dbReference type="AlphaFoldDB" id="A0AAE3W763"/>
<dbReference type="InterPro" id="IPR029063">
    <property type="entry name" value="SAM-dependent_MTases_sf"/>
</dbReference>
<comment type="caution">
    <text evidence="1">The sequence shown here is derived from an EMBL/GenBank/DDBJ whole genome shotgun (WGS) entry which is preliminary data.</text>
</comment>
<evidence type="ECO:0000313" key="2">
    <source>
        <dbReference type="Proteomes" id="UP001240236"/>
    </source>
</evidence>
<dbReference type="EMBL" id="JAUSUZ010000001">
    <property type="protein sequence ID" value="MDQ0371108.1"/>
    <property type="molecule type" value="Genomic_DNA"/>
</dbReference>
<name>A0AAE3W763_9ACTN</name>
<protein>
    <recommendedName>
        <fullName evidence="3">Methyltransferase</fullName>
    </recommendedName>
</protein>
<organism evidence="1 2">
    <name type="scientific">Catenuloplanes indicus</name>
    <dbReference type="NCBI Taxonomy" id="137267"/>
    <lineage>
        <taxon>Bacteria</taxon>
        <taxon>Bacillati</taxon>
        <taxon>Actinomycetota</taxon>
        <taxon>Actinomycetes</taxon>
        <taxon>Micromonosporales</taxon>
        <taxon>Micromonosporaceae</taxon>
        <taxon>Catenuloplanes</taxon>
    </lineage>
</organism>
<dbReference type="RefSeq" id="WP_307247615.1">
    <property type="nucleotide sequence ID" value="NZ_JAUSUZ010000001.1"/>
</dbReference>
<keyword evidence="2" id="KW-1185">Reference proteome</keyword>
<reference evidence="1 2" key="1">
    <citation type="submission" date="2023-07" db="EMBL/GenBank/DDBJ databases">
        <title>Sequencing the genomes of 1000 actinobacteria strains.</title>
        <authorList>
            <person name="Klenk H.-P."/>
        </authorList>
    </citation>
    <scope>NUCLEOTIDE SEQUENCE [LARGE SCALE GENOMIC DNA]</scope>
    <source>
        <strain evidence="1 2">DSM 44709</strain>
    </source>
</reference>
<evidence type="ECO:0000313" key="1">
    <source>
        <dbReference type="EMBL" id="MDQ0371108.1"/>
    </source>
</evidence>
<evidence type="ECO:0008006" key="3">
    <source>
        <dbReference type="Google" id="ProtNLM"/>
    </source>
</evidence>
<sequence>MEDFYSRTGVWWAGGMARVTERDHRRVRLLRAHAGAGPLRVLELGSGFGTTAAVAATGPHPRVRA</sequence>
<dbReference type="SUPFAM" id="SSF53335">
    <property type="entry name" value="S-adenosyl-L-methionine-dependent methyltransferases"/>
    <property type="match status" value="1"/>
</dbReference>